<protein>
    <submittedName>
        <fullName evidence="2">TRAM domain-containing protein</fullName>
    </submittedName>
</protein>
<evidence type="ECO:0000259" key="1">
    <source>
        <dbReference type="PROSITE" id="PS50926"/>
    </source>
</evidence>
<dbReference type="Proteomes" id="UP000553059">
    <property type="component" value="Unassembled WGS sequence"/>
</dbReference>
<name>A0A7C7D846_9FIRM</name>
<dbReference type="Pfam" id="PF01938">
    <property type="entry name" value="TRAM"/>
    <property type="match status" value="1"/>
</dbReference>
<evidence type="ECO:0000313" key="2">
    <source>
        <dbReference type="EMBL" id="HHY25640.1"/>
    </source>
</evidence>
<gene>
    <name evidence="2" type="ORF">GX523_02590</name>
</gene>
<reference evidence="2 3" key="1">
    <citation type="journal article" date="2020" name="Biotechnol. Biofuels">
        <title>New insights from the biogas microbiome by comprehensive genome-resolved metagenomics of nearly 1600 species originating from multiple anaerobic digesters.</title>
        <authorList>
            <person name="Campanaro S."/>
            <person name="Treu L."/>
            <person name="Rodriguez-R L.M."/>
            <person name="Kovalovszki A."/>
            <person name="Ziels R.M."/>
            <person name="Maus I."/>
            <person name="Zhu X."/>
            <person name="Kougias P.G."/>
            <person name="Basile A."/>
            <person name="Luo G."/>
            <person name="Schluter A."/>
            <person name="Konstantinidis K.T."/>
            <person name="Angelidaki I."/>
        </authorList>
    </citation>
    <scope>NUCLEOTIDE SEQUENCE [LARGE SCALE GENOMIC DNA]</scope>
    <source>
        <strain evidence="2">AS05jafATM_4</strain>
    </source>
</reference>
<dbReference type="InterPro" id="IPR002792">
    <property type="entry name" value="TRAM_dom"/>
</dbReference>
<accession>A0A7C7D846</accession>
<proteinExistence type="predicted"/>
<comment type="caution">
    <text evidence="2">The sequence shown here is derived from an EMBL/GenBank/DDBJ whole genome shotgun (WGS) entry which is preliminary data.</text>
</comment>
<dbReference type="PROSITE" id="PS50926">
    <property type="entry name" value="TRAM"/>
    <property type="match status" value="1"/>
</dbReference>
<sequence>VLNINELANAVKPIVLPGEEMEVQVMKEGKEPGQGVAYLDDGTMIVVDTGRRYMGQTITVLVTSVLQTAAGRMIFAKPKALVEKKSIGLSATNEVNALG</sequence>
<organism evidence="2 3">
    <name type="scientific">Desulfitobacterium dehalogenans</name>
    <dbReference type="NCBI Taxonomy" id="36854"/>
    <lineage>
        <taxon>Bacteria</taxon>
        <taxon>Bacillati</taxon>
        <taxon>Bacillota</taxon>
        <taxon>Clostridia</taxon>
        <taxon>Eubacteriales</taxon>
        <taxon>Desulfitobacteriaceae</taxon>
        <taxon>Desulfitobacterium</taxon>
    </lineage>
</organism>
<dbReference type="EMBL" id="DUTF01000058">
    <property type="protein sequence ID" value="HHY25640.1"/>
    <property type="molecule type" value="Genomic_DNA"/>
</dbReference>
<feature type="non-terminal residue" evidence="2">
    <location>
        <position position="1"/>
    </location>
</feature>
<dbReference type="AlphaFoldDB" id="A0A7C7D846"/>
<evidence type="ECO:0000313" key="3">
    <source>
        <dbReference type="Proteomes" id="UP000553059"/>
    </source>
</evidence>
<feature type="domain" description="TRAM" evidence="1">
    <location>
        <begin position="14"/>
        <end position="75"/>
    </location>
</feature>